<dbReference type="PROSITE" id="PS00086">
    <property type="entry name" value="CYTOCHROME_P450"/>
    <property type="match status" value="1"/>
</dbReference>
<dbReference type="PRINTS" id="PR00463">
    <property type="entry name" value="EP450I"/>
</dbReference>
<dbReference type="InterPro" id="IPR002401">
    <property type="entry name" value="Cyt_P450_E_grp-I"/>
</dbReference>
<evidence type="ECO:0000256" key="8">
    <source>
        <dbReference type="ARBA" id="ARBA00023033"/>
    </source>
</evidence>
<comment type="subcellular location">
    <subcellularLocation>
        <location evidence="1">Membrane</location>
        <topology evidence="1">Single-pass membrane protein</topology>
    </subcellularLocation>
</comment>
<dbReference type="AlphaFoldDB" id="A0AAV0KWC9"/>
<evidence type="ECO:0000256" key="7">
    <source>
        <dbReference type="ARBA" id="ARBA00023004"/>
    </source>
</evidence>
<dbReference type="Pfam" id="PF00067">
    <property type="entry name" value="p450"/>
    <property type="match status" value="1"/>
</dbReference>
<proteinExistence type="inferred from homology"/>
<keyword evidence="7 10" id="KW-0408">Iron</keyword>
<dbReference type="GO" id="GO:0016020">
    <property type="term" value="C:membrane"/>
    <property type="evidence" value="ECO:0007669"/>
    <property type="project" value="UniProtKB-SubCell"/>
</dbReference>
<evidence type="ECO:0000256" key="2">
    <source>
        <dbReference type="ARBA" id="ARBA00022617"/>
    </source>
</evidence>
<dbReference type="PRINTS" id="PR00385">
    <property type="entry name" value="P450"/>
</dbReference>
<dbReference type="GO" id="GO:0005506">
    <property type="term" value="F:iron ion binding"/>
    <property type="evidence" value="ECO:0007669"/>
    <property type="project" value="InterPro"/>
</dbReference>
<dbReference type="InterPro" id="IPR001128">
    <property type="entry name" value="Cyt_P450"/>
</dbReference>
<name>A0AAV0KWC9_9ROSI</name>
<keyword evidence="5" id="KW-1133">Transmembrane helix</keyword>
<gene>
    <name evidence="12" type="ORF">LITE_LOCUS20835</name>
</gene>
<comment type="cofactor">
    <cofactor evidence="10">
        <name>heme</name>
        <dbReference type="ChEBI" id="CHEBI:30413"/>
    </cofactor>
</comment>
<evidence type="ECO:0000256" key="1">
    <source>
        <dbReference type="ARBA" id="ARBA00004167"/>
    </source>
</evidence>
<evidence type="ECO:0000256" key="4">
    <source>
        <dbReference type="ARBA" id="ARBA00022723"/>
    </source>
</evidence>
<comment type="caution">
    <text evidence="12">The sequence shown here is derived from an EMBL/GenBank/DDBJ whole genome shotgun (WGS) entry which is preliminary data.</text>
</comment>
<reference evidence="12" key="1">
    <citation type="submission" date="2022-08" db="EMBL/GenBank/DDBJ databases">
        <authorList>
            <person name="Gutierrez-Valencia J."/>
        </authorList>
    </citation>
    <scope>NUCLEOTIDE SEQUENCE</scope>
</reference>
<protein>
    <recommendedName>
        <fullName evidence="14">Cytochrome P450</fullName>
    </recommendedName>
</protein>
<organism evidence="12 13">
    <name type="scientific">Linum tenue</name>
    <dbReference type="NCBI Taxonomy" id="586396"/>
    <lineage>
        <taxon>Eukaryota</taxon>
        <taxon>Viridiplantae</taxon>
        <taxon>Streptophyta</taxon>
        <taxon>Embryophyta</taxon>
        <taxon>Tracheophyta</taxon>
        <taxon>Spermatophyta</taxon>
        <taxon>Magnoliopsida</taxon>
        <taxon>eudicotyledons</taxon>
        <taxon>Gunneridae</taxon>
        <taxon>Pentapetalae</taxon>
        <taxon>rosids</taxon>
        <taxon>fabids</taxon>
        <taxon>Malpighiales</taxon>
        <taxon>Linaceae</taxon>
        <taxon>Linum</taxon>
    </lineage>
</organism>
<evidence type="ECO:0000256" key="11">
    <source>
        <dbReference type="RuleBase" id="RU000461"/>
    </source>
</evidence>
<feature type="non-terminal residue" evidence="12">
    <location>
        <position position="1"/>
    </location>
</feature>
<keyword evidence="6 11" id="KW-0560">Oxidoreductase</keyword>
<evidence type="ECO:0000256" key="9">
    <source>
        <dbReference type="ARBA" id="ARBA00023136"/>
    </source>
</evidence>
<evidence type="ECO:0000313" key="12">
    <source>
        <dbReference type="EMBL" id="CAI0426545.1"/>
    </source>
</evidence>
<sequence length="334" mass="37337">GKRSFDYRGNNGEDGERIGELLKEFMLLCGEFVPSDMLPFMRWTNWLPGPVKSMKRNARELDAVMQSWVEEHKLKKIRPANNPEGSISNEHHDFTDVMLSQIDEDFCHEHSPETVIKATAMTLILGSAETTSVTMTWILSNLLNNRRAMEIARQELDSKVGRARLVEPSDIGKLVYVQAIVKETLRLYPAAPVGVPHEAIRDCNVGGYHVPKGTHVFTNLWKLHRDPNVWSDPDEFKPERFIVAGGGDGDESCVDVNNYQFMPFGAGRRSCPGMGLALQVLNLTLARLLQGFTITTPAGEEAVDMGEGLGFTLPKATPLKVRIVPRLLPHLYES</sequence>
<keyword evidence="8 11" id="KW-0503">Monooxygenase</keyword>
<dbReference type="SUPFAM" id="SSF48264">
    <property type="entry name" value="Cytochrome P450"/>
    <property type="match status" value="1"/>
</dbReference>
<dbReference type="GO" id="GO:0020037">
    <property type="term" value="F:heme binding"/>
    <property type="evidence" value="ECO:0007669"/>
    <property type="project" value="InterPro"/>
</dbReference>
<evidence type="ECO:0000256" key="3">
    <source>
        <dbReference type="ARBA" id="ARBA00022692"/>
    </source>
</evidence>
<accession>A0AAV0KWC9</accession>
<evidence type="ECO:0000313" key="13">
    <source>
        <dbReference type="Proteomes" id="UP001154282"/>
    </source>
</evidence>
<keyword evidence="13" id="KW-1185">Reference proteome</keyword>
<evidence type="ECO:0000256" key="5">
    <source>
        <dbReference type="ARBA" id="ARBA00022989"/>
    </source>
</evidence>
<dbReference type="GO" id="GO:0004497">
    <property type="term" value="F:monooxygenase activity"/>
    <property type="evidence" value="ECO:0007669"/>
    <property type="project" value="UniProtKB-KW"/>
</dbReference>
<keyword evidence="9" id="KW-0472">Membrane</keyword>
<feature type="binding site" description="axial binding residue" evidence="10">
    <location>
        <position position="271"/>
    </location>
    <ligand>
        <name>heme</name>
        <dbReference type="ChEBI" id="CHEBI:30413"/>
    </ligand>
    <ligandPart>
        <name>Fe</name>
        <dbReference type="ChEBI" id="CHEBI:18248"/>
    </ligandPart>
</feature>
<dbReference type="InterPro" id="IPR036396">
    <property type="entry name" value="Cyt_P450_sf"/>
</dbReference>
<comment type="similarity">
    <text evidence="11">Belongs to the cytochrome P450 family.</text>
</comment>
<dbReference type="InterPro" id="IPR050651">
    <property type="entry name" value="Plant_Cytochrome_P450_Monoox"/>
</dbReference>
<evidence type="ECO:0008006" key="14">
    <source>
        <dbReference type="Google" id="ProtNLM"/>
    </source>
</evidence>
<evidence type="ECO:0000256" key="10">
    <source>
        <dbReference type="PIRSR" id="PIRSR602401-1"/>
    </source>
</evidence>
<dbReference type="PANTHER" id="PTHR47947:SF1">
    <property type="entry name" value="CYTOCHROME P450 82E3"/>
    <property type="match status" value="1"/>
</dbReference>
<dbReference type="PANTHER" id="PTHR47947">
    <property type="entry name" value="CYTOCHROME P450 82C3-RELATED"/>
    <property type="match status" value="1"/>
</dbReference>
<dbReference type="FunFam" id="1.10.630.10:FF:000157">
    <property type="entry name" value="Uncharacterized protein"/>
    <property type="match status" value="1"/>
</dbReference>
<keyword evidence="4 10" id="KW-0479">Metal-binding</keyword>
<dbReference type="Proteomes" id="UP001154282">
    <property type="component" value="Unassembled WGS sequence"/>
</dbReference>
<dbReference type="Gene3D" id="1.10.630.10">
    <property type="entry name" value="Cytochrome P450"/>
    <property type="match status" value="1"/>
</dbReference>
<evidence type="ECO:0000256" key="6">
    <source>
        <dbReference type="ARBA" id="ARBA00023002"/>
    </source>
</evidence>
<dbReference type="EMBL" id="CAMGYJ010000005">
    <property type="protein sequence ID" value="CAI0426545.1"/>
    <property type="molecule type" value="Genomic_DNA"/>
</dbReference>
<dbReference type="GO" id="GO:0016705">
    <property type="term" value="F:oxidoreductase activity, acting on paired donors, with incorporation or reduction of molecular oxygen"/>
    <property type="evidence" value="ECO:0007669"/>
    <property type="project" value="InterPro"/>
</dbReference>
<dbReference type="InterPro" id="IPR017972">
    <property type="entry name" value="Cyt_P450_CS"/>
</dbReference>
<keyword evidence="2 10" id="KW-0349">Heme</keyword>
<keyword evidence="3" id="KW-0812">Transmembrane</keyword>